<evidence type="ECO:0000313" key="10">
    <source>
        <dbReference type="Proteomes" id="UP001324287"/>
    </source>
</evidence>
<comment type="similarity">
    <text evidence="6">Belongs to the class-I aminoacyl-tRNA synthetase family.</text>
</comment>
<dbReference type="Proteomes" id="UP001324287">
    <property type="component" value="Chromosome"/>
</dbReference>
<dbReference type="EMBL" id="CP141261">
    <property type="protein sequence ID" value="WRL62718.1"/>
    <property type="molecule type" value="Genomic_DNA"/>
</dbReference>
<evidence type="ECO:0000256" key="5">
    <source>
        <dbReference type="ARBA" id="ARBA00023146"/>
    </source>
</evidence>
<keyword evidence="3 6" id="KW-0547">Nucleotide-binding</keyword>
<reference evidence="9 10" key="1">
    <citation type="submission" date="2023-12" db="EMBL/GenBank/DDBJ databases">
        <title>Blastococcus brunescens sp. nov., an actonobacterium isolated from sandstone collected in sahara desert.</title>
        <authorList>
            <person name="Gtari M."/>
            <person name="Ghodhbane F."/>
        </authorList>
    </citation>
    <scope>NUCLEOTIDE SEQUENCE [LARGE SCALE GENOMIC DNA]</scope>
    <source>
        <strain evidence="9 10">BMG 8361</strain>
    </source>
</reference>
<proteinExistence type="inferred from homology"/>
<feature type="compositionally biased region" description="Polar residues" evidence="7">
    <location>
        <begin position="314"/>
        <end position="326"/>
    </location>
</feature>
<dbReference type="Pfam" id="PF00750">
    <property type="entry name" value="tRNA-synt_1d"/>
    <property type="match status" value="1"/>
</dbReference>
<dbReference type="GO" id="GO:0004814">
    <property type="term" value="F:arginine-tRNA ligase activity"/>
    <property type="evidence" value="ECO:0007669"/>
    <property type="project" value="UniProtKB-EC"/>
</dbReference>
<feature type="region of interest" description="Disordered" evidence="7">
    <location>
        <begin position="272"/>
        <end position="326"/>
    </location>
</feature>
<keyword evidence="5 6" id="KW-0030">Aminoacyl-tRNA synthetase</keyword>
<evidence type="ECO:0000256" key="6">
    <source>
        <dbReference type="RuleBase" id="RU363038"/>
    </source>
</evidence>
<keyword evidence="2 6" id="KW-0436">Ligase</keyword>
<protein>
    <recommendedName>
        <fullName evidence="1">Arginine--tRNA ligase</fullName>
    </recommendedName>
</protein>
<dbReference type="Gene3D" id="3.40.50.620">
    <property type="entry name" value="HUPs"/>
    <property type="match status" value="1"/>
</dbReference>
<sequence>MTPEQLRDVVRTVVAAAVDRGALAVEVPAEVVVERPKNRAHGDYATNIALRLAKAAGRPPREVAELLAGDLAAEPGIATVDVAGPGFLNITLAQGALGQIAVQAVSAGPAYGRTQVLAGQKLNLEFVSSNPTGPVHIGGTRWAAVGDALGRLLEASGADVTREFYLNDAGAQIDRFAKSLQAAALGRPVPEDGYAGSYIGEIADKVVARVPGLLDRPADEQLPEFRAHGVELMVAEVRSSLVALGVEFDVFFSESSLHESGALEKAVARLREQGRSSSVTGPSGCGRRTSATTRTGSSSGPTASRPTSPPTAPITWTSGRGASTAS</sequence>
<evidence type="ECO:0000256" key="3">
    <source>
        <dbReference type="ARBA" id="ARBA00022741"/>
    </source>
</evidence>
<dbReference type="SUPFAM" id="SSF55190">
    <property type="entry name" value="Arginyl-tRNA synthetase (ArgRS), N-terminal 'additional' domain"/>
    <property type="match status" value="1"/>
</dbReference>
<dbReference type="PANTHER" id="PTHR11956">
    <property type="entry name" value="ARGINYL-TRNA SYNTHETASE"/>
    <property type="match status" value="1"/>
</dbReference>
<dbReference type="Gene3D" id="3.30.1360.70">
    <property type="entry name" value="Arginyl tRNA synthetase N-terminal domain"/>
    <property type="match status" value="1"/>
</dbReference>
<dbReference type="RefSeq" id="WP_324274069.1">
    <property type="nucleotide sequence ID" value="NZ_CP141261.1"/>
</dbReference>
<dbReference type="InterPro" id="IPR014729">
    <property type="entry name" value="Rossmann-like_a/b/a_fold"/>
</dbReference>
<accession>A0ABZ1AYJ6</accession>
<dbReference type="PRINTS" id="PR01038">
    <property type="entry name" value="TRNASYNTHARG"/>
</dbReference>
<evidence type="ECO:0000313" key="9">
    <source>
        <dbReference type="EMBL" id="WRL62718.1"/>
    </source>
</evidence>
<name>A0ABZ1AYJ6_9ACTN</name>
<feature type="compositionally biased region" description="Low complexity" evidence="7">
    <location>
        <begin position="285"/>
        <end position="306"/>
    </location>
</feature>
<dbReference type="InterPro" id="IPR035684">
    <property type="entry name" value="ArgRS_core"/>
</dbReference>
<dbReference type="InterPro" id="IPR001412">
    <property type="entry name" value="aa-tRNA-synth_I_CS"/>
</dbReference>
<evidence type="ECO:0000256" key="2">
    <source>
        <dbReference type="ARBA" id="ARBA00022598"/>
    </source>
</evidence>
<dbReference type="SUPFAM" id="SSF52374">
    <property type="entry name" value="Nucleotidylyl transferase"/>
    <property type="match status" value="1"/>
</dbReference>
<dbReference type="InterPro" id="IPR001278">
    <property type="entry name" value="Arg-tRNA-ligase"/>
</dbReference>
<organism evidence="9 10">
    <name type="scientific">Blastococcus brunescens</name>
    <dbReference type="NCBI Taxonomy" id="1564165"/>
    <lineage>
        <taxon>Bacteria</taxon>
        <taxon>Bacillati</taxon>
        <taxon>Actinomycetota</taxon>
        <taxon>Actinomycetes</taxon>
        <taxon>Geodermatophilales</taxon>
        <taxon>Geodermatophilaceae</taxon>
        <taxon>Blastococcus</taxon>
    </lineage>
</organism>
<dbReference type="InterPro" id="IPR005148">
    <property type="entry name" value="Arg-tRNA-synth_N"/>
</dbReference>
<keyword evidence="6" id="KW-0648">Protein biosynthesis</keyword>
<evidence type="ECO:0000256" key="4">
    <source>
        <dbReference type="ARBA" id="ARBA00022840"/>
    </source>
</evidence>
<evidence type="ECO:0000256" key="7">
    <source>
        <dbReference type="SAM" id="MobiDB-lite"/>
    </source>
</evidence>
<gene>
    <name evidence="9" type="primary">argS</name>
    <name evidence="9" type="ORF">U6N30_22730</name>
</gene>
<dbReference type="PROSITE" id="PS00178">
    <property type="entry name" value="AA_TRNA_LIGASE_I"/>
    <property type="match status" value="1"/>
</dbReference>
<evidence type="ECO:0000259" key="8">
    <source>
        <dbReference type="SMART" id="SM01016"/>
    </source>
</evidence>
<dbReference type="PANTHER" id="PTHR11956:SF5">
    <property type="entry name" value="ARGININE--TRNA LIGASE, CYTOPLASMIC"/>
    <property type="match status" value="1"/>
</dbReference>
<feature type="domain" description="Arginyl tRNA synthetase N-terminal" evidence="8">
    <location>
        <begin position="4"/>
        <end position="92"/>
    </location>
</feature>
<dbReference type="SMART" id="SM01016">
    <property type="entry name" value="Arg_tRNA_synt_N"/>
    <property type="match status" value="1"/>
</dbReference>
<evidence type="ECO:0000256" key="1">
    <source>
        <dbReference type="ARBA" id="ARBA00020262"/>
    </source>
</evidence>
<keyword evidence="10" id="KW-1185">Reference proteome</keyword>
<dbReference type="InterPro" id="IPR036695">
    <property type="entry name" value="Arg-tRNA-synth_N_sf"/>
</dbReference>
<keyword evidence="4 6" id="KW-0067">ATP-binding</keyword>
<dbReference type="Pfam" id="PF03485">
    <property type="entry name" value="Arg_tRNA_synt_N"/>
    <property type="match status" value="1"/>
</dbReference>